<dbReference type="RefSeq" id="WP_058493469.1">
    <property type="nucleotide sequence ID" value="NZ_CBCRUR010000012.1"/>
</dbReference>
<proteinExistence type="predicted"/>
<dbReference type="PANTHER" id="PTHR43600:SF4">
    <property type="entry name" value="CYTOSOLIC NIFE-HYDROGENASE, ALPHA SUBUNIT"/>
    <property type="match status" value="1"/>
</dbReference>
<dbReference type="PATRIC" id="fig|45076.6.peg.1816"/>
<dbReference type="EC" id="1.12.98.1" evidence="3"/>
<dbReference type="Gene3D" id="1.10.645.10">
    <property type="entry name" value="Cytochrome-c3 Hydrogenase, chain B"/>
    <property type="match status" value="1"/>
</dbReference>
<protein>
    <submittedName>
        <fullName evidence="3">Coenzyme F420-reducing hydrogenase, alpha subunit</fullName>
        <ecNumber evidence="3">1.12.98.1</ecNumber>
    </submittedName>
</protein>
<dbReference type="Proteomes" id="UP000054662">
    <property type="component" value="Unassembled WGS sequence"/>
</dbReference>
<dbReference type="InterPro" id="IPR029014">
    <property type="entry name" value="NiFe-Hase_large"/>
</dbReference>
<keyword evidence="2" id="KW-0460">Magnesium</keyword>
<feature type="binding site" evidence="2">
    <location>
        <position position="421"/>
    </location>
    <ligand>
        <name>Mg(2+)</name>
        <dbReference type="ChEBI" id="CHEBI:18420"/>
    </ligand>
</feature>
<keyword evidence="2" id="KW-0479">Metal-binding</keyword>
<feature type="binding site" evidence="2">
    <location>
        <position position="67"/>
    </location>
    <ligand>
        <name>Ni(2+)</name>
        <dbReference type="ChEBI" id="CHEBI:49786"/>
    </ligand>
</feature>
<dbReference type="EMBL" id="LNZC01000020">
    <property type="protein sequence ID" value="KTD78283.1"/>
    <property type="molecule type" value="Genomic_DNA"/>
</dbReference>
<dbReference type="Pfam" id="PF00374">
    <property type="entry name" value="NiFeSe_Hases"/>
    <property type="match status" value="2"/>
</dbReference>
<dbReference type="OrthoDB" id="9761717at2"/>
<dbReference type="SUPFAM" id="SSF56762">
    <property type="entry name" value="HydB/Nqo4-like"/>
    <property type="match status" value="1"/>
</dbReference>
<dbReference type="GO" id="GO:0050454">
    <property type="term" value="F:coenzyme F420 hydrogenase activity"/>
    <property type="evidence" value="ECO:0007669"/>
    <property type="project" value="UniProtKB-EC"/>
</dbReference>
<comment type="cofactor">
    <cofactor evidence="2">
        <name>Fe cation</name>
        <dbReference type="ChEBI" id="CHEBI:24875"/>
    </cofactor>
</comment>
<feature type="binding site" evidence="2">
    <location>
        <position position="418"/>
    </location>
    <ligand>
        <name>Fe cation</name>
        <dbReference type="ChEBI" id="CHEBI:24875"/>
    </ligand>
</feature>
<dbReference type="PANTHER" id="PTHR43600">
    <property type="entry name" value="COENZYME F420 HYDROGENASE, SUBUNIT ALPHA"/>
    <property type="match status" value="1"/>
</dbReference>
<name>A0A0W1AAF3_9GAMM</name>
<sequence>MSKTIAINVPILARVEGEGALELHLRDSEIESLKLKIYEPPRLFEQFLQGRSFSEVLDIVARICGICPVAYQMSATQAIEQCFSLQPSSWVRSMRRLFYCGEWLESHSLHVHFLALPDFLGFKSAPEMAKQYPEEVRRGMRLQAYGNELIKLLGGRSVHPVGACVGGFYKAPQPTEVNILLAKAKERVTDCIELIQWLARMELPDNSHEFTSVSLYHPAEYPMNEGRIVSDKGLNIGIDEFNDYFCESQVAYSTALHCLLQNKPYLVGPLARLNNCFGHLPEPIHLLLQNLGIHFPSRNMYDCVIARAVEIYYAVLESIRILEHYERPEHAYPEVLPQAGEGFGCTEAPRGLLWQHFKLDQQGIVTFARIVPPTSQNQARIEEDLATSLKQLGLDRPEDELRHFSEMIIRNYDPCISCATHFLKLTVNRT</sequence>
<dbReference type="AlphaFoldDB" id="A0A0W1AAF3"/>
<comment type="cofactor">
    <cofactor evidence="2">
        <name>Ni(2+)</name>
        <dbReference type="ChEBI" id="CHEBI:49786"/>
    </cofactor>
</comment>
<keyword evidence="2" id="KW-0408">Iron</keyword>
<feature type="binding site" evidence="2">
    <location>
        <position position="64"/>
    </location>
    <ligand>
        <name>Ni(2+)</name>
        <dbReference type="ChEBI" id="CHEBI:49786"/>
    </ligand>
</feature>
<reference evidence="3 4" key="1">
    <citation type="submission" date="2015-11" db="EMBL/GenBank/DDBJ databases">
        <title>Genomic analysis of 38 Legionella species identifies large and diverse effector repertoires.</title>
        <authorList>
            <person name="Burstein D."/>
            <person name="Amaro F."/>
            <person name="Zusman T."/>
            <person name="Lifshitz Z."/>
            <person name="Cohen O."/>
            <person name="Gilbert J.A."/>
            <person name="Pupko T."/>
            <person name="Shuman H.A."/>
            <person name="Segal G."/>
        </authorList>
    </citation>
    <scope>NUCLEOTIDE SEQUENCE [LARGE SCALE GENOMIC DNA]</scope>
    <source>
        <strain evidence="3 4">ATCC 49508</strain>
    </source>
</reference>
<gene>
    <name evidence="3" type="ORF">Lwor_1678</name>
</gene>
<evidence type="ECO:0000313" key="4">
    <source>
        <dbReference type="Proteomes" id="UP000054662"/>
    </source>
</evidence>
<feature type="binding site" evidence="2">
    <location>
        <position position="45"/>
    </location>
    <ligand>
        <name>Mg(2+)</name>
        <dbReference type="ChEBI" id="CHEBI:18420"/>
    </ligand>
</feature>
<organism evidence="3 4">
    <name type="scientific">Legionella worsleiensis</name>
    <dbReference type="NCBI Taxonomy" id="45076"/>
    <lineage>
        <taxon>Bacteria</taxon>
        <taxon>Pseudomonadati</taxon>
        <taxon>Pseudomonadota</taxon>
        <taxon>Gammaproteobacteria</taxon>
        <taxon>Legionellales</taxon>
        <taxon>Legionellaceae</taxon>
        <taxon>Legionella</taxon>
    </lineage>
</organism>
<accession>A0A0W1AAF3</accession>
<dbReference type="PROSITE" id="PS00508">
    <property type="entry name" value="NI_HGENASE_L_2"/>
    <property type="match status" value="1"/>
</dbReference>
<comment type="caution">
    <text evidence="3">The sequence shown here is derived from an EMBL/GenBank/DDBJ whole genome shotgun (WGS) entry which is preliminary data.</text>
</comment>
<dbReference type="GO" id="GO:0016151">
    <property type="term" value="F:nickel cation binding"/>
    <property type="evidence" value="ECO:0007669"/>
    <property type="project" value="InterPro"/>
</dbReference>
<keyword evidence="1 3" id="KW-0560">Oxidoreductase</keyword>
<evidence type="ECO:0000256" key="1">
    <source>
        <dbReference type="ARBA" id="ARBA00023002"/>
    </source>
</evidence>
<feature type="binding site" evidence="2">
    <location>
        <position position="370"/>
    </location>
    <ligand>
        <name>Mg(2+)</name>
        <dbReference type="ChEBI" id="CHEBI:18420"/>
    </ligand>
</feature>
<keyword evidence="2" id="KW-0533">Nickel</keyword>
<keyword evidence="4" id="KW-1185">Reference proteome</keyword>
<evidence type="ECO:0000313" key="3">
    <source>
        <dbReference type="EMBL" id="KTD78283.1"/>
    </source>
</evidence>
<evidence type="ECO:0000256" key="2">
    <source>
        <dbReference type="PIRSR" id="PIRSR601501-1"/>
    </source>
</evidence>
<feature type="binding site" evidence="2">
    <location>
        <position position="415"/>
    </location>
    <ligand>
        <name>Ni(2+)</name>
        <dbReference type="ChEBI" id="CHEBI:49786"/>
    </ligand>
</feature>
<dbReference type="GO" id="GO:0008901">
    <property type="term" value="F:ferredoxin hydrogenase activity"/>
    <property type="evidence" value="ECO:0007669"/>
    <property type="project" value="InterPro"/>
</dbReference>
<dbReference type="InterPro" id="IPR001501">
    <property type="entry name" value="Ni-dep_hyd_lsu"/>
</dbReference>
<dbReference type="STRING" id="45076.Lwor_1678"/>
<dbReference type="InterPro" id="IPR018194">
    <property type="entry name" value="Ni-dep_hyd_lsu_Ni_BS"/>
</dbReference>
<feature type="binding site" evidence="2">
    <location>
        <position position="67"/>
    </location>
    <ligand>
        <name>Fe cation</name>
        <dbReference type="ChEBI" id="CHEBI:24875"/>
    </ligand>
</feature>